<accession>A0AAW1SRD2</accession>
<dbReference type="GO" id="GO:0003743">
    <property type="term" value="F:translation initiation factor activity"/>
    <property type="evidence" value="ECO:0007669"/>
    <property type="project" value="UniProtKB-KW"/>
</dbReference>
<sequence>MAADPESKPAEGQPPANGREDGELKQEESQEDSKHPLEHKWTLWYDSGSGKSQPNQWGKSLRTVYTFGTVEDFWCLYNNVKPPSWLTPGTDLQLFKNGIEPKWEDPLCENGGKWTVQIPKAPNGKQTLDAYWLNALLACIGEQFDEGDDICGVVVNLRARQDRLCVWTKTAHNEAAQVSIARQLKDFLDVPEGSKLGFLPHADASKSGKVKDRYTV</sequence>
<dbReference type="Pfam" id="PF01652">
    <property type="entry name" value="IF4E"/>
    <property type="match status" value="1"/>
</dbReference>
<evidence type="ECO:0000256" key="6">
    <source>
        <dbReference type="ARBA" id="ARBA00023157"/>
    </source>
</evidence>
<evidence type="ECO:0000256" key="10">
    <source>
        <dbReference type="RuleBase" id="RU004374"/>
    </source>
</evidence>
<evidence type="ECO:0000256" key="1">
    <source>
        <dbReference type="ARBA" id="ARBA00009860"/>
    </source>
</evidence>
<keyword evidence="6" id="KW-1015">Disulfide bond</keyword>
<dbReference type="Proteomes" id="UP001485043">
    <property type="component" value="Unassembled WGS sequence"/>
</dbReference>
<name>A0AAW1SRD2_9CHLO</name>
<evidence type="ECO:0000256" key="7">
    <source>
        <dbReference type="ARBA" id="ARBA00030245"/>
    </source>
</evidence>
<evidence type="ECO:0000256" key="5">
    <source>
        <dbReference type="ARBA" id="ARBA00022917"/>
    </source>
</evidence>
<evidence type="ECO:0000313" key="12">
    <source>
        <dbReference type="EMBL" id="KAK9853398.1"/>
    </source>
</evidence>
<dbReference type="PANTHER" id="PTHR11960">
    <property type="entry name" value="EUKARYOTIC TRANSLATION INITIATION FACTOR 4E RELATED"/>
    <property type="match status" value="1"/>
</dbReference>
<evidence type="ECO:0000313" key="13">
    <source>
        <dbReference type="Proteomes" id="UP001485043"/>
    </source>
</evidence>
<proteinExistence type="inferred from homology"/>
<reference evidence="12 13" key="1">
    <citation type="journal article" date="2024" name="Nat. Commun.">
        <title>Phylogenomics reveals the evolutionary origins of lichenization in chlorophyte algae.</title>
        <authorList>
            <person name="Puginier C."/>
            <person name="Libourel C."/>
            <person name="Otte J."/>
            <person name="Skaloud P."/>
            <person name="Haon M."/>
            <person name="Grisel S."/>
            <person name="Petersen M."/>
            <person name="Berrin J.G."/>
            <person name="Delaux P.M."/>
            <person name="Dal Grande F."/>
            <person name="Keller J."/>
        </authorList>
    </citation>
    <scope>NUCLEOTIDE SEQUENCE [LARGE SCALE GENOMIC DNA]</scope>
    <source>
        <strain evidence="12 13">SAG 2523</strain>
    </source>
</reference>
<keyword evidence="3" id="KW-0810">Translation regulation</keyword>
<dbReference type="InterPro" id="IPR001040">
    <property type="entry name" value="TIF_eIF_4E"/>
</dbReference>
<evidence type="ECO:0000256" key="11">
    <source>
        <dbReference type="SAM" id="MobiDB-lite"/>
    </source>
</evidence>
<dbReference type="PROSITE" id="PS00813">
    <property type="entry name" value="IF4E"/>
    <property type="match status" value="1"/>
</dbReference>
<evidence type="ECO:0000256" key="8">
    <source>
        <dbReference type="ARBA" id="ARBA00032656"/>
    </source>
</evidence>
<dbReference type="AlphaFoldDB" id="A0AAW1SRD2"/>
<dbReference type="GO" id="GO:0000340">
    <property type="term" value="F:RNA 7-methylguanosine cap binding"/>
    <property type="evidence" value="ECO:0007669"/>
    <property type="project" value="TreeGrafter"/>
</dbReference>
<dbReference type="GO" id="GO:0006417">
    <property type="term" value="P:regulation of translation"/>
    <property type="evidence" value="ECO:0007669"/>
    <property type="project" value="UniProtKB-KW"/>
</dbReference>
<dbReference type="PANTHER" id="PTHR11960:SF8">
    <property type="entry name" value="EUKARYOTIC TRANSLATION INITIATION FACTOR 4E1-RELATED"/>
    <property type="match status" value="1"/>
</dbReference>
<gene>
    <name evidence="12" type="ORF">WJX84_011558</name>
</gene>
<protein>
    <recommendedName>
        <fullName evidence="8">eIF-4F 25 kDa subunit</fullName>
    </recommendedName>
    <alternativeName>
        <fullName evidence="9">eIF-4F p26 subunit</fullName>
    </alternativeName>
    <alternativeName>
        <fullName evidence="7">mRNA cap-binding protein</fullName>
    </alternativeName>
</protein>
<evidence type="ECO:0000256" key="4">
    <source>
        <dbReference type="ARBA" id="ARBA00022884"/>
    </source>
</evidence>
<feature type="region of interest" description="Disordered" evidence="11">
    <location>
        <begin position="1"/>
        <end position="38"/>
    </location>
</feature>
<dbReference type="SUPFAM" id="SSF55418">
    <property type="entry name" value="eIF4e-like"/>
    <property type="match status" value="1"/>
</dbReference>
<feature type="compositionally biased region" description="Basic and acidic residues" evidence="11">
    <location>
        <begin position="18"/>
        <end position="38"/>
    </location>
</feature>
<comment type="caution">
    <text evidence="12">The sequence shown here is derived from an EMBL/GenBank/DDBJ whole genome shotgun (WGS) entry which is preliminary data.</text>
</comment>
<keyword evidence="5 10" id="KW-0648">Protein biosynthesis</keyword>
<keyword evidence="4 10" id="KW-0694">RNA-binding</keyword>
<evidence type="ECO:0000256" key="2">
    <source>
        <dbReference type="ARBA" id="ARBA00022540"/>
    </source>
</evidence>
<evidence type="ECO:0000256" key="9">
    <source>
        <dbReference type="ARBA" id="ARBA00041713"/>
    </source>
</evidence>
<dbReference type="EMBL" id="JALJOV010001143">
    <property type="protein sequence ID" value="KAK9853398.1"/>
    <property type="molecule type" value="Genomic_DNA"/>
</dbReference>
<organism evidence="12 13">
    <name type="scientific">Apatococcus fuscideae</name>
    <dbReference type="NCBI Taxonomy" id="2026836"/>
    <lineage>
        <taxon>Eukaryota</taxon>
        <taxon>Viridiplantae</taxon>
        <taxon>Chlorophyta</taxon>
        <taxon>core chlorophytes</taxon>
        <taxon>Trebouxiophyceae</taxon>
        <taxon>Chlorellales</taxon>
        <taxon>Chlorellaceae</taxon>
        <taxon>Apatococcus</taxon>
    </lineage>
</organism>
<evidence type="ECO:0000256" key="3">
    <source>
        <dbReference type="ARBA" id="ARBA00022845"/>
    </source>
</evidence>
<keyword evidence="13" id="KW-1185">Reference proteome</keyword>
<comment type="similarity">
    <text evidence="1 10">Belongs to the eukaryotic initiation factor 4E family.</text>
</comment>
<dbReference type="GO" id="GO:0016281">
    <property type="term" value="C:eukaryotic translation initiation factor 4F complex"/>
    <property type="evidence" value="ECO:0007669"/>
    <property type="project" value="TreeGrafter"/>
</dbReference>
<keyword evidence="2 10" id="KW-0396">Initiation factor</keyword>
<dbReference type="InterPro" id="IPR023398">
    <property type="entry name" value="TIF_eIF4e-like"/>
</dbReference>
<dbReference type="InterPro" id="IPR019770">
    <property type="entry name" value="TIF_eIF_4E_CS"/>
</dbReference>
<dbReference type="Gene3D" id="3.30.760.10">
    <property type="entry name" value="RNA Cap, Translation Initiation Factor Eif4e"/>
    <property type="match status" value="1"/>
</dbReference>
<dbReference type="FunFam" id="3.30.760.10:FF:000003">
    <property type="entry name" value="Eukaryotic translation initiation factor 4E"/>
    <property type="match status" value="1"/>
</dbReference>